<dbReference type="PANTHER" id="PTHR21549:SF0">
    <property type="entry name" value="COILED-COIL DOMAIN-CONTAINING PROTEIN 112"/>
    <property type="match status" value="1"/>
</dbReference>
<gene>
    <name evidence="3" type="ORF">PMACD_LOCUS3821</name>
</gene>
<accession>A0A821PRE3</accession>
<feature type="region of interest" description="Disordered" evidence="2">
    <location>
        <begin position="1"/>
        <end position="25"/>
    </location>
</feature>
<keyword evidence="4" id="KW-1185">Reference proteome</keyword>
<evidence type="ECO:0000313" key="3">
    <source>
        <dbReference type="EMBL" id="CAF4807318.1"/>
    </source>
</evidence>
<reference evidence="3" key="1">
    <citation type="submission" date="2021-02" db="EMBL/GenBank/DDBJ databases">
        <authorList>
            <person name="Steward A R."/>
        </authorList>
    </citation>
    <scope>NUCLEOTIDE SEQUENCE</scope>
</reference>
<dbReference type="AlphaFoldDB" id="A0A821PRE3"/>
<dbReference type="OrthoDB" id="2152435at2759"/>
<sequence length="393" mass="46195">MEKERVKSIESCSIHSDDNESDQSRIGAKLRRLKIQEDILTASSNNSALKYDMAGNGYTERVELRNYLHKIKNTYMEIKTLYQDIKTITKDRHSLKNTDIDDVRKDILELEKKMVALKEFSRIEIGLLKVAEKELLIQINENSEENKFKKTRVAIKPFSEVVPSPVRALINSPFKSIEVQRFQEFMKTNKRYGGWDEYNHNIFVHIWIKYYGDDVIENIDKKDPTYLKFKDEIRVKIFGINTDDVYSHTEWYNEYLNLKKCQEAALNKWRENKRKIKCPHKLKSDNVKNDISKVIKKNSAPAIFRQRGRSAKLSETEDEFSCDLDVSTFGESSSEKGVAVGCRIKQRSISHLYNSTKQWTRRCQNNEIKESRNNNIDGIEKLKIPSWRLDIQY</sequence>
<evidence type="ECO:0000256" key="2">
    <source>
        <dbReference type="SAM" id="MobiDB-lite"/>
    </source>
</evidence>
<organism evidence="3 4">
    <name type="scientific">Pieris macdunnoughi</name>
    <dbReference type="NCBI Taxonomy" id="345717"/>
    <lineage>
        <taxon>Eukaryota</taxon>
        <taxon>Metazoa</taxon>
        <taxon>Ecdysozoa</taxon>
        <taxon>Arthropoda</taxon>
        <taxon>Hexapoda</taxon>
        <taxon>Insecta</taxon>
        <taxon>Pterygota</taxon>
        <taxon>Neoptera</taxon>
        <taxon>Endopterygota</taxon>
        <taxon>Lepidoptera</taxon>
        <taxon>Glossata</taxon>
        <taxon>Ditrysia</taxon>
        <taxon>Papilionoidea</taxon>
        <taxon>Pieridae</taxon>
        <taxon>Pierinae</taxon>
        <taxon>Pieris</taxon>
    </lineage>
</organism>
<dbReference type="PANTHER" id="PTHR21549">
    <property type="entry name" value="MUTATED IN BLADDER CANCER 1"/>
    <property type="match status" value="1"/>
</dbReference>
<dbReference type="InterPro" id="IPR039902">
    <property type="entry name" value="CCDC148/CCDC112"/>
</dbReference>
<dbReference type="Proteomes" id="UP000663880">
    <property type="component" value="Unassembled WGS sequence"/>
</dbReference>
<comment type="caution">
    <text evidence="3">The sequence shown here is derived from an EMBL/GenBank/DDBJ whole genome shotgun (WGS) entry which is preliminary data.</text>
</comment>
<evidence type="ECO:0000256" key="1">
    <source>
        <dbReference type="ARBA" id="ARBA00023054"/>
    </source>
</evidence>
<evidence type="ECO:0000313" key="4">
    <source>
        <dbReference type="Proteomes" id="UP000663880"/>
    </source>
</evidence>
<proteinExistence type="predicted"/>
<keyword evidence="1" id="KW-0175">Coiled coil</keyword>
<protein>
    <submittedName>
        <fullName evidence="3">Uncharacterized protein</fullName>
    </submittedName>
</protein>
<name>A0A821PRE3_9NEOP</name>
<dbReference type="EMBL" id="CAJOBZ010000006">
    <property type="protein sequence ID" value="CAF4807318.1"/>
    <property type="molecule type" value="Genomic_DNA"/>
</dbReference>